<proteinExistence type="predicted"/>
<dbReference type="RefSeq" id="WP_006090421.1">
    <property type="nucleotide sequence ID" value="NZ_AOHW01000035.1"/>
</dbReference>
<gene>
    <name evidence="1" type="ORF">C496_12749</name>
</gene>
<comment type="caution">
    <text evidence="1">The sequence shown here is derived from an EMBL/GenBank/DDBJ whole genome shotgun (WGS) entry which is preliminary data.</text>
</comment>
<dbReference type="SUPFAM" id="SSF110849">
    <property type="entry name" value="ParB/Sulfiredoxin"/>
    <property type="match status" value="1"/>
</dbReference>
<dbReference type="Proteomes" id="UP000011599">
    <property type="component" value="Unassembled WGS sequence"/>
</dbReference>
<evidence type="ECO:0000313" key="2">
    <source>
        <dbReference type="Proteomes" id="UP000011599"/>
    </source>
</evidence>
<dbReference type="Gene3D" id="3.90.1530.10">
    <property type="entry name" value="Conserved hypothetical protein from pyrococcus furiosus pfu- 392566-001, ParB domain"/>
    <property type="match status" value="1"/>
</dbReference>
<reference evidence="1 2" key="1">
    <citation type="journal article" date="2014" name="PLoS Genet.">
        <title>Phylogenetically driven sequencing of extremely halophilic archaea reveals strategies for static and dynamic osmo-response.</title>
        <authorList>
            <person name="Becker E.A."/>
            <person name="Seitzer P.M."/>
            <person name="Tritt A."/>
            <person name="Larsen D."/>
            <person name="Krusor M."/>
            <person name="Yao A.I."/>
            <person name="Wu D."/>
            <person name="Madern D."/>
            <person name="Eisen J.A."/>
            <person name="Darling A.E."/>
            <person name="Facciotti M.T."/>
        </authorList>
    </citation>
    <scope>NUCLEOTIDE SEQUENCE [LARGE SCALE GENOMIC DNA]</scope>
    <source>
        <strain evidence="1 2">GA33</strain>
    </source>
</reference>
<dbReference type="InterPro" id="IPR036086">
    <property type="entry name" value="ParB/Sulfiredoxin_sf"/>
</dbReference>
<organism evidence="1 2">
    <name type="scientific">Natronorubrum tibetense GA33</name>
    <dbReference type="NCBI Taxonomy" id="1114856"/>
    <lineage>
        <taxon>Archaea</taxon>
        <taxon>Methanobacteriati</taxon>
        <taxon>Methanobacteriota</taxon>
        <taxon>Stenosarchaea group</taxon>
        <taxon>Halobacteria</taxon>
        <taxon>Halobacteriales</taxon>
        <taxon>Natrialbaceae</taxon>
        <taxon>Natronorubrum</taxon>
    </lineage>
</organism>
<dbReference type="EMBL" id="AOHW01000035">
    <property type="protein sequence ID" value="ELY40023.1"/>
    <property type="molecule type" value="Genomic_DNA"/>
</dbReference>
<evidence type="ECO:0000313" key="1">
    <source>
        <dbReference type="EMBL" id="ELY40023.1"/>
    </source>
</evidence>
<keyword evidence="2" id="KW-1185">Reference proteome</keyword>
<protein>
    <submittedName>
        <fullName evidence="1">Uncharacterized protein</fullName>
    </submittedName>
</protein>
<name>L9VUV1_9EURY</name>
<sequence length="282" mass="33068">MSANISKLQESFQEHGFIHLIRRSIEHILVQTPYVEGIYWQYSPKYYQWFLSPDILQTNIPINLFELRTVNPEDINRFSDIPGDAVNRIFDIGNIRDGEWDQSFKNRSRTLFTDKCIQNTVLYKSMKDRYRNNTPWENTELVRTLLNDVSEDNPKWHGSKNKEDVLKRCEEIDRIYEMIEQIGYQKQISLVRKEEKKAFKSSGLLNALMNEIVVDIGRSGKLLLVDGRHRLSIAKILGLEEIPVLVLVRHKQWVDKLVHHHRGIKTLDHPDAKCIPTSDTSQ</sequence>
<dbReference type="OrthoDB" id="197906at2157"/>
<dbReference type="STRING" id="1114856.GCA_000383975_02973"/>
<dbReference type="eggNOG" id="arCOG10332">
    <property type="taxonomic scope" value="Archaea"/>
</dbReference>
<dbReference type="AlphaFoldDB" id="L9VUV1"/>
<accession>L9VUV1</accession>